<name>A0A9P5YB35_9AGAR</name>
<gene>
    <name evidence="2" type="ORF">BDZ94DRAFT_1214424</name>
</gene>
<accession>A0A9P5YB35</accession>
<reference evidence="2" key="1">
    <citation type="submission" date="2020-11" db="EMBL/GenBank/DDBJ databases">
        <authorList>
            <consortium name="DOE Joint Genome Institute"/>
            <person name="Ahrendt S."/>
            <person name="Riley R."/>
            <person name="Andreopoulos W."/>
            <person name="Labutti K."/>
            <person name="Pangilinan J."/>
            <person name="Ruiz-Duenas F.J."/>
            <person name="Barrasa J.M."/>
            <person name="Sanchez-Garcia M."/>
            <person name="Camarero S."/>
            <person name="Miyauchi S."/>
            <person name="Serrano A."/>
            <person name="Linde D."/>
            <person name="Babiker R."/>
            <person name="Drula E."/>
            <person name="Ayuso-Fernandez I."/>
            <person name="Pacheco R."/>
            <person name="Padilla G."/>
            <person name="Ferreira P."/>
            <person name="Barriuso J."/>
            <person name="Kellner H."/>
            <person name="Castanera R."/>
            <person name="Alfaro M."/>
            <person name="Ramirez L."/>
            <person name="Pisabarro A.G."/>
            <person name="Kuo A."/>
            <person name="Tritt A."/>
            <person name="Lipzen A."/>
            <person name="He G."/>
            <person name="Yan M."/>
            <person name="Ng V."/>
            <person name="Cullen D."/>
            <person name="Martin F."/>
            <person name="Rosso M.-N."/>
            <person name="Henrissat B."/>
            <person name="Hibbett D."/>
            <person name="Martinez A.T."/>
            <person name="Grigoriev I.V."/>
        </authorList>
    </citation>
    <scope>NUCLEOTIDE SEQUENCE</scope>
    <source>
        <strain evidence="2">CBS 247.69</strain>
    </source>
</reference>
<evidence type="ECO:0000313" key="3">
    <source>
        <dbReference type="Proteomes" id="UP000807353"/>
    </source>
</evidence>
<protein>
    <submittedName>
        <fullName evidence="2">Uncharacterized protein</fullName>
    </submittedName>
</protein>
<feature type="signal peptide" evidence="1">
    <location>
        <begin position="1"/>
        <end position="18"/>
    </location>
</feature>
<evidence type="ECO:0000313" key="2">
    <source>
        <dbReference type="EMBL" id="KAF9465598.1"/>
    </source>
</evidence>
<keyword evidence="1" id="KW-0732">Signal</keyword>
<dbReference type="InterPro" id="IPR045469">
    <property type="entry name" value="Nis1"/>
</dbReference>
<evidence type="ECO:0000256" key="1">
    <source>
        <dbReference type="SAM" id="SignalP"/>
    </source>
</evidence>
<proteinExistence type="predicted"/>
<dbReference type="Pfam" id="PF19271">
    <property type="entry name" value="Nis1"/>
    <property type="match status" value="1"/>
</dbReference>
<comment type="caution">
    <text evidence="2">The sequence shown here is derived from an EMBL/GenBank/DDBJ whole genome shotgun (WGS) entry which is preliminary data.</text>
</comment>
<dbReference type="Proteomes" id="UP000807353">
    <property type="component" value="Unassembled WGS sequence"/>
</dbReference>
<sequence>MKLLATLSLTLCFLTAHAQRSFIWSPSEGTTVTRGHQFVVQVVRPNSIQGSTEVGIVIGLQSCPVTNPYPCAPPNEQVGSILYNGKYNPQLHEMPGRPYQNFTVTVPDVDYFAGRAQLSVSRFHLIGAGPSPTLELNNVTLNVV</sequence>
<feature type="chain" id="PRO_5040133020" evidence="1">
    <location>
        <begin position="19"/>
        <end position="144"/>
    </location>
</feature>
<organism evidence="2 3">
    <name type="scientific">Collybia nuda</name>
    <dbReference type="NCBI Taxonomy" id="64659"/>
    <lineage>
        <taxon>Eukaryota</taxon>
        <taxon>Fungi</taxon>
        <taxon>Dikarya</taxon>
        <taxon>Basidiomycota</taxon>
        <taxon>Agaricomycotina</taxon>
        <taxon>Agaricomycetes</taxon>
        <taxon>Agaricomycetidae</taxon>
        <taxon>Agaricales</taxon>
        <taxon>Tricholomatineae</taxon>
        <taxon>Clitocybaceae</taxon>
        <taxon>Collybia</taxon>
    </lineage>
</organism>
<dbReference type="OrthoDB" id="2841294at2759"/>
<dbReference type="AlphaFoldDB" id="A0A9P5YB35"/>
<keyword evidence="3" id="KW-1185">Reference proteome</keyword>
<dbReference type="EMBL" id="MU150246">
    <property type="protein sequence ID" value="KAF9465598.1"/>
    <property type="molecule type" value="Genomic_DNA"/>
</dbReference>